<proteinExistence type="inferred from homology"/>
<evidence type="ECO:0000313" key="4">
    <source>
        <dbReference type="EMBL" id="PLT29920.1"/>
    </source>
</evidence>
<organism evidence="4 5">
    <name type="scientific">Peribacillus deserti</name>
    <dbReference type="NCBI Taxonomy" id="673318"/>
    <lineage>
        <taxon>Bacteria</taxon>
        <taxon>Bacillati</taxon>
        <taxon>Bacillota</taxon>
        <taxon>Bacilli</taxon>
        <taxon>Bacillales</taxon>
        <taxon>Bacillaceae</taxon>
        <taxon>Peribacillus</taxon>
    </lineage>
</organism>
<name>A0A2N5M6D6_9BACI</name>
<evidence type="ECO:0000313" key="5">
    <source>
        <dbReference type="Proteomes" id="UP000234748"/>
    </source>
</evidence>
<keyword evidence="5" id="KW-1185">Reference proteome</keyword>
<keyword evidence="2 3" id="KW-0479">Metal-binding</keyword>
<protein>
    <recommendedName>
        <fullName evidence="6">Damage-inducible protein DinB</fullName>
    </recommendedName>
</protein>
<dbReference type="Pfam" id="PF05163">
    <property type="entry name" value="DinB"/>
    <property type="match status" value="1"/>
</dbReference>
<dbReference type="Gene3D" id="1.20.120.450">
    <property type="entry name" value="dinb family like domain"/>
    <property type="match status" value="1"/>
</dbReference>
<comment type="caution">
    <text evidence="4">The sequence shown here is derived from an EMBL/GenBank/DDBJ whole genome shotgun (WGS) entry which is preliminary data.</text>
</comment>
<dbReference type="RefSeq" id="WP_101641761.1">
    <property type="nucleotide sequence ID" value="NZ_PGUY01000031.1"/>
</dbReference>
<feature type="binding site" evidence="3">
    <location>
        <position position="126"/>
    </location>
    <ligand>
        <name>a divalent metal cation</name>
        <dbReference type="ChEBI" id="CHEBI:60240"/>
    </ligand>
</feature>
<sequence length="153" mass="17735">MSKANRFLHYFLSHRDVTNELIGKISKDHYQYKPTETSMTASKLVTHMLESFYKFAATAKAGNPSAFQEKTEEESDLQKLAELYTDKTRRILESFSDSDFEKEIDVSAMFGRNMSARQFLQVALDHEIHHKGSLFVYVREMGHTDLPMFVKRG</sequence>
<accession>A0A2N5M6D6</accession>
<feature type="binding site" evidence="3">
    <location>
        <position position="47"/>
    </location>
    <ligand>
        <name>a divalent metal cation</name>
        <dbReference type="ChEBI" id="CHEBI:60240"/>
    </ligand>
</feature>
<dbReference type="InterPro" id="IPR034660">
    <property type="entry name" value="DinB/YfiT-like"/>
</dbReference>
<gene>
    <name evidence="4" type="ORF">CUU66_10335</name>
</gene>
<feature type="binding site" evidence="3">
    <location>
        <position position="130"/>
    </location>
    <ligand>
        <name>a divalent metal cation</name>
        <dbReference type="ChEBI" id="CHEBI:60240"/>
    </ligand>
</feature>
<dbReference type="InterPro" id="IPR007837">
    <property type="entry name" value="DinB"/>
</dbReference>
<dbReference type="AlphaFoldDB" id="A0A2N5M6D6"/>
<dbReference type="GO" id="GO:0046872">
    <property type="term" value="F:metal ion binding"/>
    <property type="evidence" value="ECO:0007669"/>
    <property type="project" value="UniProtKB-KW"/>
</dbReference>
<dbReference type="SUPFAM" id="SSF109854">
    <property type="entry name" value="DinB/YfiT-like putative metalloenzymes"/>
    <property type="match status" value="1"/>
</dbReference>
<dbReference type="OrthoDB" id="119432at2"/>
<evidence type="ECO:0008006" key="6">
    <source>
        <dbReference type="Google" id="ProtNLM"/>
    </source>
</evidence>
<reference evidence="4 5" key="1">
    <citation type="submission" date="2017-11" db="EMBL/GenBank/DDBJ databases">
        <title>Comparitive Functional Genomics of Dry Heat Resistant strains isolated from the Viking Spacecraft.</title>
        <authorList>
            <person name="Seuylemezian A."/>
            <person name="Cooper K."/>
            <person name="Vaishampayan P."/>
        </authorList>
    </citation>
    <scope>NUCLEOTIDE SEQUENCE [LARGE SCALE GENOMIC DNA]</scope>
    <source>
        <strain evidence="4 5">V1-29</strain>
    </source>
</reference>
<evidence type="ECO:0000256" key="1">
    <source>
        <dbReference type="ARBA" id="ARBA00008635"/>
    </source>
</evidence>
<comment type="similarity">
    <text evidence="1">Belongs to the DinB family.</text>
</comment>
<dbReference type="Proteomes" id="UP000234748">
    <property type="component" value="Unassembled WGS sequence"/>
</dbReference>
<evidence type="ECO:0000256" key="2">
    <source>
        <dbReference type="ARBA" id="ARBA00022723"/>
    </source>
</evidence>
<dbReference type="EMBL" id="PGUY01000031">
    <property type="protein sequence ID" value="PLT29920.1"/>
    <property type="molecule type" value="Genomic_DNA"/>
</dbReference>
<evidence type="ECO:0000256" key="3">
    <source>
        <dbReference type="PIRSR" id="PIRSR607837-1"/>
    </source>
</evidence>